<sequence length="863" mass="95911">MDLARQTHFRGYYLLSADIINLASSAKGDFAFSAESGTVWMYESAWYDSGQLVPDQVTPASDELPIVNGTASAGISTSYSRGDHVHPQQLTYANDITATKFIKTGGTNQQILLANGDTTTIANKISREYNASAGRWIRLCNFPAGASVGSPFIEFKIYSAYNTVQTIRLVPYYTVNEINTVNGIFTAPVKVNSYYDIEQGVNQLFHNHSGSGTSAIYSAYVRLESAGTVTIVVSDQSTYYTNRITETLTQDVVQGVANGTQNPITYDLANGGIINNMLQVNPIDRTYTTFNNGIRIGNYNTEYSSLYLGCSTTTINTTQSGQWEISKTSDRALTINPSSLRQTDHSVVNVGTDQPITAGTPLYINYRGTSLSTQYPNSKLVQKYVLNAGTPTSFAGVTCGAIQINTTVNNFNEGIRIARSAIESIVQGKRHCGVFIDVPLVDVAAASATTAFFYRYPKDITFSGVMDLNQLNPIFNEFPVLTRNYASLYLQLWMTDLLQDLKVVWLNKSRSFDTCLAYTMIPAEKPDIVTLLDDAAAPKYTQYAVRLINCRDLGNAATDPKNSIQQIDTAYFDYLSIHNLCFTMENEMAIIDMIRAQKVIHFPIQELKTQSTNYPMSGTQMQTIMSFSNIKSVFMTFAMQQYPTWFFPILMKKIDLIIDQKHATPNLYDALTADVNGSIFQCFVDQDIVSAPSDLYRSLTFENININDKNYQYGKDDGPAEDQDNIFQNTTLFRGSKAIKTYYPNKFMLAWKLATDDSFMRGYNSTRVGARTNIQMILHYNIANGIIDNSKVNDDTDNPENQNNFAGFIGTRSYPISTQIAQTPLVHFLCDSIVRIMFDDAPEPQILNLEVIGEIGGSMIVAG</sequence>
<dbReference type="AlphaFoldDB" id="A0A5J4VI75"/>
<accession>A0A5J4VI75</accession>
<organism evidence="1 2">
    <name type="scientific">Streblomastix strix</name>
    <dbReference type="NCBI Taxonomy" id="222440"/>
    <lineage>
        <taxon>Eukaryota</taxon>
        <taxon>Metamonada</taxon>
        <taxon>Preaxostyla</taxon>
        <taxon>Oxymonadida</taxon>
        <taxon>Streblomastigidae</taxon>
        <taxon>Streblomastix</taxon>
    </lineage>
</organism>
<protein>
    <submittedName>
        <fullName evidence="1">Uncharacterized protein</fullName>
    </submittedName>
</protein>
<reference evidence="1 2" key="1">
    <citation type="submission" date="2019-03" db="EMBL/GenBank/DDBJ databases">
        <title>Single cell metagenomics reveals metabolic interactions within the superorganism composed of flagellate Streblomastix strix and complex community of Bacteroidetes bacteria on its surface.</title>
        <authorList>
            <person name="Treitli S.C."/>
            <person name="Kolisko M."/>
            <person name="Husnik F."/>
            <person name="Keeling P."/>
            <person name="Hampl V."/>
        </authorList>
    </citation>
    <scope>NUCLEOTIDE SEQUENCE [LARGE SCALE GENOMIC DNA]</scope>
    <source>
        <strain evidence="1">ST1C</strain>
    </source>
</reference>
<comment type="caution">
    <text evidence="1">The sequence shown here is derived from an EMBL/GenBank/DDBJ whole genome shotgun (WGS) entry which is preliminary data.</text>
</comment>
<name>A0A5J4VI75_9EUKA</name>
<evidence type="ECO:0000313" key="1">
    <source>
        <dbReference type="EMBL" id="KAA6382272.1"/>
    </source>
</evidence>
<gene>
    <name evidence="1" type="ORF">EZS28_022201</name>
</gene>
<dbReference type="Proteomes" id="UP000324800">
    <property type="component" value="Unassembled WGS sequence"/>
</dbReference>
<proteinExistence type="predicted"/>
<dbReference type="EMBL" id="SNRW01006872">
    <property type="protein sequence ID" value="KAA6382272.1"/>
    <property type="molecule type" value="Genomic_DNA"/>
</dbReference>
<evidence type="ECO:0000313" key="2">
    <source>
        <dbReference type="Proteomes" id="UP000324800"/>
    </source>
</evidence>